<name>A0A6A4R8L9_9RHOB</name>
<protein>
    <submittedName>
        <fullName evidence="2">AAA family ATPase</fullName>
    </submittedName>
</protein>
<dbReference type="Pfam" id="PF13304">
    <property type="entry name" value="AAA_21"/>
    <property type="match status" value="1"/>
</dbReference>
<dbReference type="PANTHER" id="PTHR43581:SF4">
    <property type="entry name" value="ATP_GTP PHOSPHATASE"/>
    <property type="match status" value="1"/>
</dbReference>
<evidence type="ECO:0000313" key="3">
    <source>
        <dbReference type="Proteomes" id="UP000441586"/>
    </source>
</evidence>
<comment type="caution">
    <text evidence="2">The sequence shown here is derived from an EMBL/GenBank/DDBJ whole genome shotgun (WGS) entry which is preliminary data.</text>
</comment>
<gene>
    <name evidence="2" type="ORF">GP644_17875</name>
</gene>
<feature type="domain" description="ATPase AAA-type core" evidence="1">
    <location>
        <begin position="334"/>
        <end position="409"/>
    </location>
</feature>
<dbReference type="PANTHER" id="PTHR43581">
    <property type="entry name" value="ATP/GTP PHOSPHATASE"/>
    <property type="match status" value="1"/>
</dbReference>
<evidence type="ECO:0000259" key="1">
    <source>
        <dbReference type="Pfam" id="PF13304"/>
    </source>
</evidence>
<organism evidence="2 3">
    <name type="scientific">Parasedimentitalea maritima</name>
    <dbReference type="NCBI Taxonomy" id="2578117"/>
    <lineage>
        <taxon>Bacteria</taxon>
        <taxon>Pseudomonadati</taxon>
        <taxon>Pseudomonadota</taxon>
        <taxon>Alphaproteobacteria</taxon>
        <taxon>Rhodobacterales</taxon>
        <taxon>Paracoccaceae</taxon>
        <taxon>Parasedimentitalea</taxon>
    </lineage>
</organism>
<dbReference type="GO" id="GO:0016887">
    <property type="term" value="F:ATP hydrolysis activity"/>
    <property type="evidence" value="ECO:0007669"/>
    <property type="project" value="InterPro"/>
</dbReference>
<dbReference type="InterPro" id="IPR003959">
    <property type="entry name" value="ATPase_AAA_core"/>
</dbReference>
<evidence type="ECO:0000313" key="2">
    <source>
        <dbReference type="EMBL" id="KAE9627960.1"/>
    </source>
</evidence>
<dbReference type="Proteomes" id="UP000441586">
    <property type="component" value="Unassembled WGS sequence"/>
</dbReference>
<proteinExistence type="predicted"/>
<dbReference type="EMBL" id="WSFO01000011">
    <property type="protein sequence ID" value="KAE9627960.1"/>
    <property type="molecule type" value="Genomic_DNA"/>
</dbReference>
<sequence>MLQRACIVIRNDARGKDKSMTDGFELVSAVSPEKDIAPKWRPNYSKISKERTLNFGTSVRSPGTKFSVVLGKNGEGKSRALSDIAQTFRLMEGWKKNGGEVPQLPLNHLSYRLGGSFFEIQFEKETWKLLKDKTQVPLEKVALPRKVIAHSMTPFDKFPLRRQRMSREWQNLPEQELYSYTGIRDDFGGGSTTSMITRTVDSLVQKSLRGDHVKLQSVFSLLGFKPTITIIWRMGIRRALSAFNEGKSLDEVLSLMPSTFKRQYDRSRWNDVRYAETREAFSVLAPYADDRYLYCSLDVLNQDVTELKKYSAAMTLRGYGSFRMAAAEISKVNGEVIDLQDASSGELNLALTFISLASVMENDSLIMIDEPETNLHPEWQSKYIDLLRTTFSGYSGCHFILATHSPMVLSDLPETSNVAVLNSQNELQGISVSGKSIDYLLVEAFNVASGENYYLTELLEEALALAARGETKDKKFKILVDKLVGISPPKERAPGIAQIIVELNQLSRRIQSL</sequence>
<reference evidence="2 3" key="1">
    <citation type="submission" date="2019-12" db="EMBL/GenBank/DDBJ databases">
        <authorList>
            <person name="Zhang Y.-J."/>
        </authorList>
    </citation>
    <scope>NUCLEOTIDE SEQUENCE [LARGE SCALE GENOMIC DNA]</scope>
    <source>
        <strain evidence="2 3">H18S-6</strain>
    </source>
</reference>
<dbReference type="Gene3D" id="3.40.50.300">
    <property type="entry name" value="P-loop containing nucleotide triphosphate hydrolases"/>
    <property type="match status" value="1"/>
</dbReference>
<dbReference type="InterPro" id="IPR027417">
    <property type="entry name" value="P-loop_NTPase"/>
</dbReference>
<dbReference type="GO" id="GO:0005524">
    <property type="term" value="F:ATP binding"/>
    <property type="evidence" value="ECO:0007669"/>
    <property type="project" value="InterPro"/>
</dbReference>
<dbReference type="SUPFAM" id="SSF52540">
    <property type="entry name" value="P-loop containing nucleoside triphosphate hydrolases"/>
    <property type="match status" value="1"/>
</dbReference>
<accession>A0A6A4R8L9</accession>
<dbReference type="InterPro" id="IPR051396">
    <property type="entry name" value="Bact_Antivir_Def_Nuclease"/>
</dbReference>
<dbReference type="AlphaFoldDB" id="A0A6A4R8L9"/>